<name>A0A6J0JJS8_RAPSA</name>
<dbReference type="OrthoDB" id="1111010at2759"/>
<reference evidence="3" key="2">
    <citation type="submission" date="2025-08" db="UniProtKB">
        <authorList>
            <consortium name="RefSeq"/>
        </authorList>
    </citation>
    <scope>IDENTIFICATION</scope>
    <source>
        <tissue evidence="3">Leaf</tissue>
    </source>
</reference>
<dbReference type="KEGG" id="rsz:108808193"/>
<dbReference type="GeneID" id="108808193"/>
<dbReference type="Proteomes" id="UP000504610">
    <property type="component" value="Chromosome 6"/>
</dbReference>
<accession>A0A6J0JJS8</accession>
<evidence type="ECO:0000259" key="1">
    <source>
        <dbReference type="Pfam" id="PF13966"/>
    </source>
</evidence>
<dbReference type="AlphaFoldDB" id="A0A6J0JJS8"/>
<reference evidence="2" key="1">
    <citation type="journal article" date="2019" name="Database">
        <title>The radish genome database (RadishGD): an integrated information resource for radish genomics.</title>
        <authorList>
            <person name="Yu H.J."/>
            <person name="Baek S."/>
            <person name="Lee Y.J."/>
            <person name="Cho A."/>
            <person name="Mun J.H."/>
        </authorList>
    </citation>
    <scope>NUCLEOTIDE SEQUENCE [LARGE SCALE GENOMIC DNA]</scope>
    <source>
        <strain evidence="2">cv. WK10039</strain>
    </source>
</reference>
<organism evidence="2 3">
    <name type="scientific">Raphanus sativus</name>
    <name type="common">Radish</name>
    <name type="synonym">Raphanus raphanistrum var. sativus</name>
    <dbReference type="NCBI Taxonomy" id="3726"/>
    <lineage>
        <taxon>Eukaryota</taxon>
        <taxon>Viridiplantae</taxon>
        <taxon>Streptophyta</taxon>
        <taxon>Embryophyta</taxon>
        <taxon>Tracheophyta</taxon>
        <taxon>Spermatophyta</taxon>
        <taxon>Magnoliopsida</taxon>
        <taxon>eudicotyledons</taxon>
        <taxon>Gunneridae</taxon>
        <taxon>Pentapetalae</taxon>
        <taxon>rosids</taxon>
        <taxon>malvids</taxon>
        <taxon>Brassicales</taxon>
        <taxon>Brassicaceae</taxon>
        <taxon>Brassiceae</taxon>
        <taxon>Raphanus</taxon>
    </lineage>
</organism>
<dbReference type="Pfam" id="PF13966">
    <property type="entry name" value="zf-RVT"/>
    <property type="match status" value="1"/>
</dbReference>
<protein>
    <submittedName>
        <fullName evidence="3">Uncharacterized protein LOC108808193</fullName>
    </submittedName>
</protein>
<dbReference type="InterPro" id="IPR026960">
    <property type="entry name" value="RVT-Znf"/>
</dbReference>
<dbReference type="RefSeq" id="XP_018435878.1">
    <property type="nucleotide sequence ID" value="XM_018580376.1"/>
</dbReference>
<sequence length="140" mass="16456">MDRIARWSRGVDTTCVLCKNVPENREHLFFECSYSLQLWKSLAKGIMGSSLTNSWLDIVSMATDGVMERRKRFCFRYAFHAAMYSLWRERNRVKHGERLTPVIVLKKLVNKEVSNKLSLLRHKGVKEMQDTIQVWFSTRG</sequence>
<gene>
    <name evidence="3" type="primary">LOC108808193</name>
</gene>
<feature type="domain" description="Reverse transcriptase zinc-binding" evidence="1">
    <location>
        <begin position="2"/>
        <end position="39"/>
    </location>
</feature>
<proteinExistence type="predicted"/>
<evidence type="ECO:0000313" key="3">
    <source>
        <dbReference type="RefSeq" id="XP_018435878.1"/>
    </source>
</evidence>
<keyword evidence="2" id="KW-1185">Reference proteome</keyword>
<evidence type="ECO:0000313" key="2">
    <source>
        <dbReference type="Proteomes" id="UP000504610"/>
    </source>
</evidence>